<comment type="caution">
    <text evidence="2">The sequence shown here is derived from an EMBL/GenBank/DDBJ whole genome shotgun (WGS) entry which is preliminary data.</text>
</comment>
<gene>
    <name evidence="2" type="ORF">SDC9_150834</name>
</gene>
<dbReference type="Pfam" id="PF22725">
    <property type="entry name" value="GFO_IDH_MocA_C3"/>
    <property type="match status" value="1"/>
</dbReference>
<protein>
    <recommendedName>
        <fullName evidence="1">GFO/IDH/MocA-like oxidoreductase domain-containing protein</fullName>
    </recommendedName>
</protein>
<reference evidence="2" key="1">
    <citation type="submission" date="2019-08" db="EMBL/GenBank/DDBJ databases">
        <authorList>
            <person name="Kucharzyk K."/>
            <person name="Murdoch R.W."/>
            <person name="Higgins S."/>
            <person name="Loffler F."/>
        </authorList>
    </citation>
    <scope>NUCLEOTIDE SEQUENCE</scope>
</reference>
<evidence type="ECO:0000313" key="2">
    <source>
        <dbReference type="EMBL" id="MPN03603.1"/>
    </source>
</evidence>
<feature type="domain" description="GFO/IDH/MocA-like oxidoreductase" evidence="1">
    <location>
        <begin position="13"/>
        <end position="130"/>
    </location>
</feature>
<organism evidence="2">
    <name type="scientific">bioreactor metagenome</name>
    <dbReference type="NCBI Taxonomy" id="1076179"/>
    <lineage>
        <taxon>unclassified sequences</taxon>
        <taxon>metagenomes</taxon>
        <taxon>ecological metagenomes</taxon>
    </lineage>
</organism>
<name>A0A645ESW0_9ZZZZ</name>
<dbReference type="AlphaFoldDB" id="A0A645ESW0"/>
<dbReference type="SUPFAM" id="SSF55347">
    <property type="entry name" value="Glyceraldehyde-3-phosphate dehydrogenase-like, C-terminal domain"/>
    <property type="match status" value="1"/>
</dbReference>
<accession>A0A645ESW0</accession>
<dbReference type="EMBL" id="VSSQ01049530">
    <property type="protein sequence ID" value="MPN03603.1"/>
    <property type="molecule type" value="Genomic_DNA"/>
</dbReference>
<dbReference type="InterPro" id="IPR055170">
    <property type="entry name" value="GFO_IDH_MocA-like_dom"/>
</dbReference>
<proteinExistence type="predicted"/>
<evidence type="ECO:0000259" key="1">
    <source>
        <dbReference type="Pfam" id="PF22725"/>
    </source>
</evidence>
<sequence length="218" mass="24746">MGYMFRGNPAFRWILDAVRKGWLGEIFEVQASMSHNYGGEEYQEYIGKFRGGIMFNLGCHLIDFVVALLGRPSGVTPFLKSAPGDPDRIQNNCVAILEYPHATATLRACSREAGGLNLRRMKVCGTKGLVELCPLERFDGEKLEMELALSEGNEEFEAGRRTLRFGPVRDRYEEQLLELARMIRGEMSNPYDVQHDCLVQEVLLRASGYTECEIREKQ</sequence>
<dbReference type="Gene3D" id="3.30.360.10">
    <property type="entry name" value="Dihydrodipicolinate Reductase, domain 2"/>
    <property type="match status" value="1"/>
</dbReference>